<evidence type="ECO:0000313" key="3">
    <source>
        <dbReference type="Proteomes" id="UP000188318"/>
    </source>
</evidence>
<proteinExistence type="predicted"/>
<feature type="region of interest" description="Disordered" evidence="1">
    <location>
        <begin position="1"/>
        <end position="22"/>
    </location>
</feature>
<keyword evidence="3" id="KW-1185">Reference proteome</keyword>
<dbReference type="VEuPathDB" id="FungiDB:ASPCADRAFT_208622"/>
<sequence>MLPYTEPSHNTYLVPSPHSPEYGRRNAPPYIVSSILFYVASRICLSDAPTE</sequence>
<name>A0A1R3RKI1_ASPC5</name>
<evidence type="ECO:0000313" key="2">
    <source>
        <dbReference type="EMBL" id="OOF94994.1"/>
    </source>
</evidence>
<accession>A0A1R3RKI1</accession>
<dbReference type="Proteomes" id="UP000188318">
    <property type="component" value="Unassembled WGS sequence"/>
</dbReference>
<organism evidence="2 3">
    <name type="scientific">Aspergillus carbonarius (strain ITEM 5010)</name>
    <dbReference type="NCBI Taxonomy" id="602072"/>
    <lineage>
        <taxon>Eukaryota</taxon>
        <taxon>Fungi</taxon>
        <taxon>Dikarya</taxon>
        <taxon>Ascomycota</taxon>
        <taxon>Pezizomycotina</taxon>
        <taxon>Eurotiomycetes</taxon>
        <taxon>Eurotiomycetidae</taxon>
        <taxon>Eurotiales</taxon>
        <taxon>Aspergillaceae</taxon>
        <taxon>Aspergillus</taxon>
        <taxon>Aspergillus subgen. Circumdati</taxon>
    </lineage>
</organism>
<gene>
    <name evidence="2" type="ORF">ASPCADRAFT_208622</name>
</gene>
<evidence type="ECO:0000256" key="1">
    <source>
        <dbReference type="SAM" id="MobiDB-lite"/>
    </source>
</evidence>
<dbReference type="AlphaFoldDB" id="A0A1R3RKI1"/>
<dbReference type="EMBL" id="KV907501">
    <property type="protein sequence ID" value="OOF94994.1"/>
    <property type="molecule type" value="Genomic_DNA"/>
</dbReference>
<protein>
    <submittedName>
        <fullName evidence="2">Uncharacterized protein</fullName>
    </submittedName>
</protein>
<reference evidence="3" key="1">
    <citation type="journal article" date="2017" name="Genome Biol.">
        <title>Comparative genomics reveals high biological diversity and specific adaptations in the industrially and medically important fungal genus Aspergillus.</title>
        <authorList>
            <person name="de Vries R.P."/>
            <person name="Riley R."/>
            <person name="Wiebenga A."/>
            <person name="Aguilar-Osorio G."/>
            <person name="Amillis S."/>
            <person name="Uchima C.A."/>
            <person name="Anderluh G."/>
            <person name="Asadollahi M."/>
            <person name="Askin M."/>
            <person name="Barry K."/>
            <person name="Battaglia E."/>
            <person name="Bayram O."/>
            <person name="Benocci T."/>
            <person name="Braus-Stromeyer S.A."/>
            <person name="Caldana C."/>
            <person name="Canovas D."/>
            <person name="Cerqueira G.C."/>
            <person name="Chen F."/>
            <person name="Chen W."/>
            <person name="Choi C."/>
            <person name="Clum A."/>
            <person name="Dos Santos R.A."/>
            <person name="Damasio A.R."/>
            <person name="Diallinas G."/>
            <person name="Emri T."/>
            <person name="Fekete E."/>
            <person name="Flipphi M."/>
            <person name="Freyberg S."/>
            <person name="Gallo A."/>
            <person name="Gournas C."/>
            <person name="Habgood R."/>
            <person name="Hainaut M."/>
            <person name="Harispe M.L."/>
            <person name="Henrissat B."/>
            <person name="Hilden K.S."/>
            <person name="Hope R."/>
            <person name="Hossain A."/>
            <person name="Karabika E."/>
            <person name="Karaffa L."/>
            <person name="Karanyi Z."/>
            <person name="Krasevec N."/>
            <person name="Kuo A."/>
            <person name="Kusch H."/>
            <person name="LaButti K."/>
            <person name="Lagendijk E.L."/>
            <person name="Lapidus A."/>
            <person name="Levasseur A."/>
            <person name="Lindquist E."/>
            <person name="Lipzen A."/>
            <person name="Logrieco A.F."/>
            <person name="MacCabe A."/>
            <person name="Maekelae M.R."/>
            <person name="Malavazi I."/>
            <person name="Melin P."/>
            <person name="Meyer V."/>
            <person name="Mielnichuk N."/>
            <person name="Miskei M."/>
            <person name="Molnar A.P."/>
            <person name="Mule G."/>
            <person name="Ngan C.Y."/>
            <person name="Orejas M."/>
            <person name="Orosz E."/>
            <person name="Ouedraogo J.P."/>
            <person name="Overkamp K.M."/>
            <person name="Park H.-S."/>
            <person name="Perrone G."/>
            <person name="Piumi F."/>
            <person name="Punt P.J."/>
            <person name="Ram A.F."/>
            <person name="Ramon A."/>
            <person name="Rauscher S."/>
            <person name="Record E."/>
            <person name="Riano-Pachon D.M."/>
            <person name="Robert V."/>
            <person name="Roehrig J."/>
            <person name="Ruller R."/>
            <person name="Salamov A."/>
            <person name="Salih N.S."/>
            <person name="Samson R.A."/>
            <person name="Sandor E."/>
            <person name="Sanguinetti M."/>
            <person name="Schuetze T."/>
            <person name="Sepcic K."/>
            <person name="Shelest E."/>
            <person name="Sherlock G."/>
            <person name="Sophianopoulou V."/>
            <person name="Squina F.M."/>
            <person name="Sun H."/>
            <person name="Susca A."/>
            <person name="Todd R.B."/>
            <person name="Tsang A."/>
            <person name="Unkles S.E."/>
            <person name="van de Wiele N."/>
            <person name="van Rossen-Uffink D."/>
            <person name="Oliveira J.V."/>
            <person name="Vesth T.C."/>
            <person name="Visser J."/>
            <person name="Yu J.-H."/>
            <person name="Zhou M."/>
            <person name="Andersen M.R."/>
            <person name="Archer D.B."/>
            <person name="Baker S.E."/>
            <person name="Benoit I."/>
            <person name="Brakhage A.A."/>
            <person name="Braus G.H."/>
            <person name="Fischer R."/>
            <person name="Frisvad J.C."/>
            <person name="Goldman G.H."/>
            <person name="Houbraken J."/>
            <person name="Oakley B."/>
            <person name="Pocsi I."/>
            <person name="Scazzocchio C."/>
            <person name="Seiboth B."/>
            <person name="vanKuyk P.A."/>
            <person name="Wortman J."/>
            <person name="Dyer P.S."/>
            <person name="Grigoriev I.V."/>
        </authorList>
    </citation>
    <scope>NUCLEOTIDE SEQUENCE [LARGE SCALE GENOMIC DNA]</scope>
    <source>
        <strain evidence="3">ITEM 5010</strain>
    </source>
</reference>